<keyword evidence="1" id="KW-0812">Transmembrane</keyword>
<proteinExistence type="predicted"/>
<comment type="caution">
    <text evidence="2">The sequence shown here is derived from an EMBL/GenBank/DDBJ whole genome shotgun (WGS) entry which is preliminary data.</text>
</comment>
<sequence>MTGIEFVDEWVSPSRKRRAAPVAYRSPLEAHLPWLNAVAAALLVLMGLASKPSSHRGLDWIGAGNLPAIVYVTVLVAKCLMGGVDPEGELSALKYNYKGA</sequence>
<gene>
    <name evidence="2" type="ORF">CDD80_6985</name>
</gene>
<protein>
    <submittedName>
        <fullName evidence="2">Uncharacterized protein</fullName>
    </submittedName>
</protein>
<dbReference type="AlphaFoldDB" id="A0A2C5XE50"/>
<evidence type="ECO:0000313" key="2">
    <source>
        <dbReference type="EMBL" id="PHH69139.1"/>
    </source>
</evidence>
<accession>A0A2C5XE50</accession>
<keyword evidence="3" id="KW-1185">Reference proteome</keyword>
<evidence type="ECO:0000313" key="3">
    <source>
        <dbReference type="Proteomes" id="UP000226431"/>
    </source>
</evidence>
<dbReference type="EMBL" id="NJES01000819">
    <property type="protein sequence ID" value="PHH69139.1"/>
    <property type="molecule type" value="Genomic_DNA"/>
</dbReference>
<organism evidence="2 3">
    <name type="scientific">Ophiocordyceps camponoti-rufipedis</name>
    <dbReference type="NCBI Taxonomy" id="2004952"/>
    <lineage>
        <taxon>Eukaryota</taxon>
        <taxon>Fungi</taxon>
        <taxon>Dikarya</taxon>
        <taxon>Ascomycota</taxon>
        <taxon>Pezizomycotina</taxon>
        <taxon>Sordariomycetes</taxon>
        <taxon>Hypocreomycetidae</taxon>
        <taxon>Hypocreales</taxon>
        <taxon>Ophiocordycipitaceae</taxon>
        <taxon>Ophiocordyceps</taxon>
    </lineage>
</organism>
<dbReference type="Proteomes" id="UP000226431">
    <property type="component" value="Unassembled WGS sequence"/>
</dbReference>
<keyword evidence="1" id="KW-0472">Membrane</keyword>
<feature type="transmembrane region" description="Helical" evidence="1">
    <location>
        <begin position="31"/>
        <end position="49"/>
    </location>
</feature>
<name>A0A2C5XE50_9HYPO</name>
<keyword evidence="1" id="KW-1133">Transmembrane helix</keyword>
<reference evidence="2 3" key="1">
    <citation type="submission" date="2017-06" db="EMBL/GenBank/DDBJ databases">
        <title>Ant-infecting Ophiocordyceps genomes reveal a high diversity of potential behavioral manipulation genes and a possible major role for enterotoxins.</title>
        <authorList>
            <person name="De Bekker C."/>
            <person name="Evans H.C."/>
            <person name="Brachmann A."/>
            <person name="Hughes D.P."/>
        </authorList>
    </citation>
    <scope>NUCLEOTIDE SEQUENCE [LARGE SCALE GENOMIC DNA]</scope>
    <source>
        <strain evidence="2 3">Map16</strain>
    </source>
</reference>
<evidence type="ECO:0000256" key="1">
    <source>
        <dbReference type="SAM" id="Phobius"/>
    </source>
</evidence>
<dbReference type="OrthoDB" id="3358048at2759"/>
<dbReference type="STRING" id="2004952.A0A2C5XE50"/>